<comment type="catalytic activity">
    <reaction evidence="1">
        <text>Hydrolysis of proteins and small molecule substrates at -Asn-|-Xaa- bonds.</text>
        <dbReference type="EC" id="3.4.22.34"/>
    </reaction>
</comment>
<evidence type="ECO:0000256" key="9">
    <source>
        <dbReference type="SAM" id="MobiDB-lite"/>
    </source>
</evidence>
<sequence length="1609" mass="189836">MKYILLLLTIGLIQVNAVNWALLVSGSNAFYNYRHQADVCHSYKTLIKNGYSPENVIVFAYDDIAQNRQNIYKGAIYNQPNKDGFSDNVYDGCVIDYSKTDVNPTNFLNVLKGNYDHLPDGHKFINSTREDNIFIYFSDHGSPGLIAFPTSYLYEDELMETFQYMYENNKYNKLVFYLETCESGSMFVNLPKDHRIYALSAANPYESSWGTYCPPDDIVNGKSLGTCLGDEFSVTFLENVDLADFSQSLQEHFEFIRDHTLKSNVMQWGDVSFTSDTIKEFFWGHKFQNNRKMCPKDAYFMNDENVSKWDSRDNKLLFYQNRFNQTGDLEDFIELEKEIKSRAYFDTIFGELQQTLKLTGDYHFALNQNCLKSVIGVFEEKCTKLTDYGLKYVKLFGEMCDSTNLLQIQLNMIRIQTLQRINQQGQSKNSNQEQQHLNSNQLNQQQTQTGQVVGIVQNNIKSFEQEISKEEVDERDIMQSRQFSIFRKSNQQKQPAIVRYKSQIVNSDDESDDDKNKIKNDKKDEDEDDEEVEVKVWTAKKATTDQPKQDQIQQIPIKKAEDIDNLKPLDFEEVLKQSQINFSLNRQNFQRDKLVNKSTFGAVLITHVDSEDEQQNKEELADEVFQEIGTIPNQESELTAENRIMMSVMQTKFTQSIQKQLKLQQSLNNSSKSNQQDDIFKSKIIFINQTPVIVREDDLYISKIRKIQNYFRFVKPYKRIKKQHRYRVNVINELIQTEKKYVSDLNVIKEHIQAPLLKLLDNQDHVKFMFNLDSIYYFNFEFLKILQNKEKDFKEKPYAKIMDEITVLLPGFKFYYDYCKEFDASKKMRDNYFSTNQIYKKFFIDLQQKKINQLKNQDVESYLIKPVQRLPKYILLYKDLLKHTNKDHPDYQNIEKCLIIFEEINDKNNNEMKIYLEQLKLIELQNQFSQYVKIAEPNRVYCFEEFCTIYTDKKENNIILYAFNNLLLFAQKKQNGQQIYSFHINISYQSYVKDKENTNYFEHFFEVVNKTESIIIINQDKESKIQLMNKIQDIIQQLKQKQMDMEIIRKTKSSIIEAGDYQKEQKQQEFDYEIKVIIIGTEIRNTKSNPYTVYVVQIYISEYQTKIFVRYSQIVSLQSIVNKFDSTLKVPVFTTLNWFHSIDSKVIEERKLLIEKFLSSVLNSTKCQNSIEYQKQILELLSLNQDFFQIPKKKNMASQIKTGEEDMMKMILQSQFSNGIKPNLLQSMIMNRQSTNILQAAKAQAQRSSLMNMEQDKSVVIGQNATKSPYFIDVSLMDGRTIAVGFQKQTLTLFIKNEVAKVVGLKQWLDFRLFIVDQNKDQRVIDDDETMSSILDAHTNQNKGLMNAFKKLFTYEQKFQFIFRKYFYLSWKQEEADLKQDEQRLRYIVYDLIWEIRNEKFQFNFNEYCLISALFYYSTNTSQDQLSTLLTKTIPKIILKSKKEEVWLKEVVNNINNLQQQLKQVQKENQSQINKNKKLNTSISGLAQLMIMNFFKNNLLFGMSSFFVECDKGTIQLIQKHFNLKIKSNIFIGLNYNGFHILKPENKALIFTCHYQKLSEMKACTTEFCCTIDKAKLTFKTQFPFEIKSLIQEYLQLQEFTKQLTYGIN</sequence>
<feature type="signal peptide" evidence="10">
    <location>
        <begin position="1"/>
        <end position="17"/>
    </location>
</feature>
<dbReference type="InterPro" id="IPR001683">
    <property type="entry name" value="PX_dom"/>
</dbReference>
<dbReference type="PANTHER" id="PTHR12000">
    <property type="entry name" value="HEMOGLOBINASE FAMILY MEMBER"/>
    <property type="match status" value="1"/>
</dbReference>
<dbReference type="EMBL" id="CAJJDO010000084">
    <property type="protein sequence ID" value="CAD8184971.1"/>
    <property type="molecule type" value="Genomic_DNA"/>
</dbReference>
<evidence type="ECO:0000256" key="6">
    <source>
        <dbReference type="ARBA" id="ARBA00022801"/>
    </source>
</evidence>
<evidence type="ECO:0000256" key="7">
    <source>
        <dbReference type="ARBA" id="ARBA00022807"/>
    </source>
</evidence>
<gene>
    <name evidence="14" type="ORF">PPENT_87.1.T0840098</name>
</gene>
<organism evidence="14 15">
    <name type="scientific">Paramecium pentaurelia</name>
    <dbReference type="NCBI Taxonomy" id="43138"/>
    <lineage>
        <taxon>Eukaryota</taxon>
        <taxon>Sar</taxon>
        <taxon>Alveolata</taxon>
        <taxon>Ciliophora</taxon>
        <taxon>Intramacronucleata</taxon>
        <taxon>Oligohymenophorea</taxon>
        <taxon>Peniculida</taxon>
        <taxon>Parameciidae</taxon>
        <taxon>Paramecium</taxon>
    </lineage>
</organism>
<comment type="caution">
    <text evidence="14">The sequence shown here is derived from an EMBL/GenBank/DDBJ whole genome shotgun (WGS) entry which is preliminary data.</text>
</comment>
<evidence type="ECO:0000259" key="11">
    <source>
        <dbReference type="PROSITE" id="PS50010"/>
    </source>
</evidence>
<dbReference type="Pfam" id="PF00621">
    <property type="entry name" value="RhoGEF"/>
    <property type="match status" value="1"/>
</dbReference>
<keyword evidence="5 10" id="KW-0732">Signal</keyword>
<keyword evidence="7" id="KW-0788">Thiol protease</keyword>
<evidence type="ECO:0000256" key="8">
    <source>
        <dbReference type="SAM" id="Coils"/>
    </source>
</evidence>
<dbReference type="InterPro" id="IPR000219">
    <property type="entry name" value="DH_dom"/>
</dbReference>
<evidence type="ECO:0000259" key="13">
    <source>
        <dbReference type="PROSITE" id="PS50195"/>
    </source>
</evidence>
<dbReference type="Pfam" id="PF20985">
    <property type="entry name" value="Legum_prodom"/>
    <property type="match status" value="1"/>
</dbReference>
<dbReference type="FunFam" id="3.40.50.1460:FF:000006">
    <property type="entry name" value="Legumain"/>
    <property type="match status" value="1"/>
</dbReference>
<dbReference type="PROSITE" id="PS50010">
    <property type="entry name" value="DH_2"/>
    <property type="match status" value="1"/>
</dbReference>
<keyword evidence="4" id="KW-0645">Protease</keyword>
<dbReference type="GO" id="GO:0005773">
    <property type="term" value="C:vacuole"/>
    <property type="evidence" value="ECO:0007669"/>
    <property type="project" value="GOC"/>
</dbReference>
<feature type="domain" description="PX" evidence="13">
    <location>
        <begin position="1072"/>
        <end position="1188"/>
    </location>
</feature>
<dbReference type="Pfam" id="PF01650">
    <property type="entry name" value="Peptidase_C13"/>
    <property type="match status" value="1"/>
</dbReference>
<feature type="domain" description="DH" evidence="11">
    <location>
        <begin position="726"/>
        <end position="911"/>
    </location>
</feature>
<evidence type="ECO:0000256" key="10">
    <source>
        <dbReference type="SAM" id="SignalP"/>
    </source>
</evidence>
<dbReference type="InterPro" id="IPR001096">
    <property type="entry name" value="Peptidase_C13"/>
</dbReference>
<dbReference type="GO" id="GO:0051603">
    <property type="term" value="P:proteolysis involved in protein catabolic process"/>
    <property type="evidence" value="ECO:0007669"/>
    <property type="project" value="TreeGrafter"/>
</dbReference>
<dbReference type="InterPro" id="IPR048501">
    <property type="entry name" value="Legum_prodom"/>
</dbReference>
<evidence type="ECO:0000313" key="14">
    <source>
        <dbReference type="EMBL" id="CAD8184971.1"/>
    </source>
</evidence>
<feature type="region of interest" description="Disordered" evidence="9">
    <location>
        <begin position="424"/>
        <end position="444"/>
    </location>
</feature>
<name>A0A8S1W6F0_9CILI</name>
<evidence type="ECO:0000313" key="15">
    <source>
        <dbReference type="Proteomes" id="UP000689195"/>
    </source>
</evidence>
<dbReference type="GO" id="GO:0006624">
    <property type="term" value="P:vacuolar protein processing"/>
    <property type="evidence" value="ECO:0007669"/>
    <property type="project" value="TreeGrafter"/>
</dbReference>
<keyword evidence="6" id="KW-0378">Hydrolase</keyword>
<feature type="domain" description="FERM" evidence="12">
    <location>
        <begin position="1270"/>
        <end position="1605"/>
    </location>
</feature>
<dbReference type="CDD" id="cd06093">
    <property type="entry name" value="PX_domain"/>
    <property type="match status" value="1"/>
</dbReference>
<evidence type="ECO:0000256" key="5">
    <source>
        <dbReference type="ARBA" id="ARBA00022729"/>
    </source>
</evidence>
<keyword evidence="15" id="KW-1185">Reference proteome</keyword>
<dbReference type="Pfam" id="PF00787">
    <property type="entry name" value="PX"/>
    <property type="match status" value="1"/>
</dbReference>
<reference evidence="14" key="1">
    <citation type="submission" date="2021-01" db="EMBL/GenBank/DDBJ databases">
        <authorList>
            <consortium name="Genoscope - CEA"/>
            <person name="William W."/>
        </authorList>
    </citation>
    <scope>NUCLEOTIDE SEQUENCE</scope>
</reference>
<proteinExistence type="inferred from homology"/>
<accession>A0A8S1W6F0</accession>
<evidence type="ECO:0000256" key="2">
    <source>
        <dbReference type="ARBA" id="ARBA00009941"/>
    </source>
</evidence>
<feature type="compositionally biased region" description="Low complexity" evidence="9">
    <location>
        <begin position="429"/>
        <end position="444"/>
    </location>
</feature>
<feature type="region of interest" description="Disordered" evidence="9">
    <location>
        <begin position="497"/>
        <end position="533"/>
    </location>
</feature>
<dbReference type="CDD" id="cd00160">
    <property type="entry name" value="RhoGEF"/>
    <property type="match status" value="1"/>
</dbReference>
<feature type="coiled-coil region" evidence="8">
    <location>
        <begin position="1448"/>
        <end position="1482"/>
    </location>
</feature>
<evidence type="ECO:0000256" key="1">
    <source>
        <dbReference type="ARBA" id="ARBA00000810"/>
    </source>
</evidence>
<evidence type="ECO:0000259" key="12">
    <source>
        <dbReference type="PROSITE" id="PS50057"/>
    </source>
</evidence>
<dbReference type="PROSITE" id="PS50057">
    <property type="entry name" value="FERM_3"/>
    <property type="match status" value="1"/>
</dbReference>
<dbReference type="SMART" id="SM00325">
    <property type="entry name" value="RhoGEF"/>
    <property type="match status" value="1"/>
</dbReference>
<dbReference type="GO" id="GO:0005085">
    <property type="term" value="F:guanyl-nucleotide exchange factor activity"/>
    <property type="evidence" value="ECO:0007669"/>
    <property type="project" value="InterPro"/>
</dbReference>
<feature type="compositionally biased region" description="Basic and acidic residues" evidence="9">
    <location>
        <begin position="514"/>
        <end position="523"/>
    </location>
</feature>
<protein>
    <recommendedName>
        <fullName evidence="3">legumain</fullName>
        <ecNumber evidence="3">3.4.22.34</ecNumber>
    </recommendedName>
</protein>
<dbReference type="PANTHER" id="PTHR12000:SF42">
    <property type="entry name" value="LEGUMAIN"/>
    <property type="match status" value="1"/>
</dbReference>
<dbReference type="Proteomes" id="UP000689195">
    <property type="component" value="Unassembled WGS sequence"/>
</dbReference>
<feature type="chain" id="PRO_5035854272" description="legumain" evidence="10">
    <location>
        <begin position="18"/>
        <end position="1609"/>
    </location>
</feature>
<evidence type="ECO:0000256" key="4">
    <source>
        <dbReference type="ARBA" id="ARBA00022670"/>
    </source>
</evidence>
<dbReference type="GO" id="GO:0035091">
    <property type="term" value="F:phosphatidylinositol binding"/>
    <property type="evidence" value="ECO:0007669"/>
    <property type="project" value="InterPro"/>
</dbReference>
<dbReference type="InterPro" id="IPR000299">
    <property type="entry name" value="FERM_domain"/>
</dbReference>
<evidence type="ECO:0000256" key="3">
    <source>
        <dbReference type="ARBA" id="ARBA00012628"/>
    </source>
</evidence>
<comment type="similarity">
    <text evidence="2">Belongs to the peptidase C13 family.</text>
</comment>
<dbReference type="EC" id="3.4.22.34" evidence="3"/>
<keyword evidence="8" id="KW-0175">Coiled coil</keyword>
<dbReference type="PROSITE" id="PS50195">
    <property type="entry name" value="PX"/>
    <property type="match status" value="1"/>
</dbReference>
<dbReference type="OrthoDB" id="1716625at2759"/>
<dbReference type="GO" id="GO:0004197">
    <property type="term" value="F:cysteine-type endopeptidase activity"/>
    <property type="evidence" value="ECO:0007669"/>
    <property type="project" value="UniProtKB-EC"/>
</dbReference>